<keyword evidence="3" id="KW-1185">Reference proteome</keyword>
<keyword evidence="1" id="KW-0812">Transmembrane</keyword>
<accession>A0ABU1TXG3</accession>
<evidence type="ECO:0000313" key="3">
    <source>
        <dbReference type="Proteomes" id="UP001258181"/>
    </source>
</evidence>
<sequence length="138" mass="15939">MKWFFNLNILSAFFGFIFFCTIELMLNTYRISNAAGININHYEKYSPFIYISFFVLSTILLLIIEKYWIGFRKTNFWAAGLWIPYSLIFIFLFNIVLPFTDPADVPGPGAGILLMFSILFYPFYVATIIGVGMGFDAE</sequence>
<evidence type="ECO:0000313" key="2">
    <source>
        <dbReference type="EMBL" id="MDR7071863.1"/>
    </source>
</evidence>
<dbReference type="RefSeq" id="WP_310256760.1">
    <property type="nucleotide sequence ID" value="NZ_JAVDWA010000001.1"/>
</dbReference>
<dbReference type="Proteomes" id="UP001258181">
    <property type="component" value="Unassembled WGS sequence"/>
</dbReference>
<feature type="transmembrane region" description="Helical" evidence="1">
    <location>
        <begin position="109"/>
        <end position="135"/>
    </location>
</feature>
<proteinExistence type="predicted"/>
<keyword evidence="1" id="KW-0472">Membrane</keyword>
<organism evidence="2 3">
    <name type="scientific">Fictibacillus barbaricus</name>
    <dbReference type="NCBI Taxonomy" id="182136"/>
    <lineage>
        <taxon>Bacteria</taxon>
        <taxon>Bacillati</taxon>
        <taxon>Bacillota</taxon>
        <taxon>Bacilli</taxon>
        <taxon>Bacillales</taxon>
        <taxon>Fictibacillaceae</taxon>
        <taxon>Fictibacillus</taxon>
    </lineage>
</organism>
<dbReference type="EMBL" id="JAVDWA010000001">
    <property type="protein sequence ID" value="MDR7071863.1"/>
    <property type="molecule type" value="Genomic_DNA"/>
</dbReference>
<protein>
    <submittedName>
        <fullName evidence="2">Uncharacterized protein</fullName>
    </submittedName>
</protein>
<name>A0ABU1TXG3_9BACL</name>
<evidence type="ECO:0000256" key="1">
    <source>
        <dbReference type="SAM" id="Phobius"/>
    </source>
</evidence>
<feature type="transmembrane region" description="Helical" evidence="1">
    <location>
        <begin position="7"/>
        <end position="25"/>
    </location>
</feature>
<feature type="transmembrane region" description="Helical" evidence="1">
    <location>
        <begin position="45"/>
        <end position="64"/>
    </location>
</feature>
<feature type="transmembrane region" description="Helical" evidence="1">
    <location>
        <begin position="76"/>
        <end position="97"/>
    </location>
</feature>
<reference evidence="2 3" key="1">
    <citation type="submission" date="2023-07" db="EMBL/GenBank/DDBJ databases">
        <title>Sorghum-associated microbial communities from plants grown in Nebraska, USA.</title>
        <authorList>
            <person name="Schachtman D."/>
        </authorList>
    </citation>
    <scope>NUCLEOTIDE SEQUENCE [LARGE SCALE GENOMIC DNA]</scope>
    <source>
        <strain evidence="2 3">BE211</strain>
    </source>
</reference>
<gene>
    <name evidence="2" type="ORF">J2X07_000838</name>
</gene>
<keyword evidence="1" id="KW-1133">Transmembrane helix</keyword>
<comment type="caution">
    <text evidence="2">The sequence shown here is derived from an EMBL/GenBank/DDBJ whole genome shotgun (WGS) entry which is preliminary data.</text>
</comment>